<dbReference type="EMBL" id="BAAAOB010000001">
    <property type="protein sequence ID" value="GAA1788140.1"/>
    <property type="molecule type" value="Genomic_DNA"/>
</dbReference>
<feature type="binding site" evidence="5">
    <location>
        <begin position="162"/>
        <end position="164"/>
    </location>
    <ligand>
        <name>substrate</name>
    </ligand>
</feature>
<dbReference type="CDD" id="cd16444">
    <property type="entry name" value="LipB"/>
    <property type="match status" value="1"/>
</dbReference>
<protein>
    <recommendedName>
        <fullName evidence="5 6">Octanoyltransferase</fullName>
        <ecNumber evidence="5 6">2.3.1.181</ecNumber>
    </recommendedName>
    <alternativeName>
        <fullName evidence="5">Lipoate-protein ligase B</fullName>
    </alternativeName>
    <alternativeName>
        <fullName evidence="5">Lipoyl/octanoyl transferase</fullName>
    </alternativeName>
    <alternativeName>
        <fullName evidence="5">Octanoyl-[acyl-carrier-protein]-protein N-octanoyltransferase</fullName>
    </alternativeName>
</protein>
<evidence type="ECO:0000259" key="7">
    <source>
        <dbReference type="PROSITE" id="PS51733"/>
    </source>
</evidence>
<feature type="active site" description="Acyl-thioester intermediate" evidence="5">
    <location>
        <position position="180"/>
    </location>
</feature>
<evidence type="ECO:0000256" key="1">
    <source>
        <dbReference type="ARBA" id="ARBA00004821"/>
    </source>
</evidence>
<comment type="similarity">
    <text evidence="5 6">Belongs to the LipB family.</text>
</comment>
<comment type="catalytic activity">
    <reaction evidence="5 6">
        <text>octanoyl-[ACP] + L-lysyl-[protein] = N(6)-octanoyl-L-lysyl-[protein] + holo-[ACP] + H(+)</text>
        <dbReference type="Rhea" id="RHEA:17665"/>
        <dbReference type="Rhea" id="RHEA-COMP:9636"/>
        <dbReference type="Rhea" id="RHEA-COMP:9685"/>
        <dbReference type="Rhea" id="RHEA-COMP:9752"/>
        <dbReference type="Rhea" id="RHEA-COMP:9928"/>
        <dbReference type="ChEBI" id="CHEBI:15378"/>
        <dbReference type="ChEBI" id="CHEBI:29969"/>
        <dbReference type="ChEBI" id="CHEBI:64479"/>
        <dbReference type="ChEBI" id="CHEBI:78463"/>
        <dbReference type="ChEBI" id="CHEBI:78809"/>
        <dbReference type="EC" id="2.3.1.181"/>
    </reaction>
</comment>
<keyword evidence="2 5" id="KW-0808">Transferase</keyword>
<dbReference type="InterPro" id="IPR000544">
    <property type="entry name" value="Octanoyltransferase"/>
</dbReference>
<name>A0ABN2LH41_9MICO</name>
<sequence>MSETIALPRIRTHEAGLSAPIPYETGLALQREAVARIVDDGDRGTLLLMEHEPVYTAGRRALPEEFPNDGTPVVPVDRGGKVTWHGPGQLVAYPVIRLRERLGVVDFVRELEQAIIDVAAEFGARGFRVEGRSGVWADTGTVAPAKFAQIGLHTSGGIVTHGLAINCSNSLDPFAAFIPCGITDAGVTTLSRLVGAEILPAQVAPSLATRLAAVFAEVAE</sequence>
<comment type="function">
    <text evidence="4 5 6">Catalyzes the transfer of endogenously produced octanoic acid from octanoyl-acyl-carrier-protein onto the lipoyl domains of lipoate-dependent enzymes. Lipoyl-ACP can also act as a substrate although octanoyl-ACP is likely to be the physiological substrate.</text>
</comment>
<dbReference type="HAMAP" id="MF_00013">
    <property type="entry name" value="LipB"/>
    <property type="match status" value="1"/>
</dbReference>
<feature type="domain" description="BPL/LPL catalytic" evidence="7">
    <location>
        <begin position="40"/>
        <end position="219"/>
    </location>
</feature>
<dbReference type="PANTHER" id="PTHR10993">
    <property type="entry name" value="OCTANOYLTRANSFERASE"/>
    <property type="match status" value="1"/>
</dbReference>
<evidence type="ECO:0000256" key="3">
    <source>
        <dbReference type="ARBA" id="ARBA00023315"/>
    </source>
</evidence>
<organism evidence="8 9">
    <name type="scientific">Leucobacter iarius</name>
    <dbReference type="NCBI Taxonomy" id="333963"/>
    <lineage>
        <taxon>Bacteria</taxon>
        <taxon>Bacillati</taxon>
        <taxon>Actinomycetota</taxon>
        <taxon>Actinomycetes</taxon>
        <taxon>Micrococcales</taxon>
        <taxon>Microbacteriaceae</taxon>
        <taxon>Leucobacter</taxon>
    </lineage>
</organism>
<comment type="miscellaneous">
    <text evidence="5">In the reaction, the free carboxyl group of octanoic acid is attached via an amide linkage to the epsilon-amino group of a specific lysine residue of lipoyl domains of lipoate-dependent enzymes.</text>
</comment>
<keyword evidence="9" id="KW-1185">Reference proteome</keyword>
<dbReference type="SUPFAM" id="SSF55681">
    <property type="entry name" value="Class II aaRS and biotin synthetases"/>
    <property type="match status" value="1"/>
</dbReference>
<comment type="caution">
    <text evidence="8">The sequence shown here is derived from an EMBL/GenBank/DDBJ whole genome shotgun (WGS) entry which is preliminary data.</text>
</comment>
<dbReference type="EC" id="2.3.1.181" evidence="5 6"/>
<dbReference type="RefSeq" id="WP_344031310.1">
    <property type="nucleotide sequence ID" value="NZ_BAAAOB010000001.1"/>
</dbReference>
<feature type="binding site" evidence="5">
    <location>
        <begin position="78"/>
        <end position="85"/>
    </location>
    <ligand>
        <name>substrate</name>
    </ligand>
</feature>
<comment type="caution">
    <text evidence="5">Lacks conserved residue(s) required for the propagation of feature annotation.</text>
</comment>
<proteinExistence type="inferred from homology"/>
<evidence type="ECO:0000313" key="9">
    <source>
        <dbReference type="Proteomes" id="UP001500851"/>
    </source>
</evidence>
<gene>
    <name evidence="5 8" type="primary">lipB</name>
    <name evidence="8" type="ORF">GCM10009768_16470</name>
</gene>
<dbReference type="PANTHER" id="PTHR10993:SF7">
    <property type="entry name" value="LIPOYLTRANSFERASE 2, MITOCHONDRIAL-RELATED"/>
    <property type="match status" value="1"/>
</dbReference>
<dbReference type="InterPro" id="IPR020605">
    <property type="entry name" value="Octanoyltransferase_CS"/>
</dbReference>
<dbReference type="PROSITE" id="PS51733">
    <property type="entry name" value="BPL_LPL_CATALYTIC"/>
    <property type="match status" value="1"/>
</dbReference>
<dbReference type="InterPro" id="IPR045864">
    <property type="entry name" value="aa-tRNA-synth_II/BPL/LPL"/>
</dbReference>
<evidence type="ECO:0000256" key="4">
    <source>
        <dbReference type="ARBA" id="ARBA00024732"/>
    </source>
</evidence>
<evidence type="ECO:0000256" key="6">
    <source>
        <dbReference type="PIRNR" id="PIRNR016262"/>
    </source>
</evidence>
<evidence type="ECO:0000313" key="8">
    <source>
        <dbReference type="EMBL" id="GAA1788140.1"/>
    </source>
</evidence>
<dbReference type="NCBIfam" id="NF010925">
    <property type="entry name" value="PRK14345.1"/>
    <property type="match status" value="1"/>
</dbReference>
<dbReference type="NCBIfam" id="TIGR00214">
    <property type="entry name" value="lipB"/>
    <property type="match status" value="1"/>
</dbReference>
<accession>A0ABN2LH41</accession>
<comment type="pathway">
    <text evidence="1 5 6">Protein modification; protein lipoylation via endogenous pathway; protein N(6)-(lipoyl)lysine from octanoyl-[acyl-carrier-protein]: step 1/2.</text>
</comment>
<reference evidence="8 9" key="1">
    <citation type="journal article" date="2019" name="Int. J. Syst. Evol. Microbiol.">
        <title>The Global Catalogue of Microorganisms (GCM) 10K type strain sequencing project: providing services to taxonomists for standard genome sequencing and annotation.</title>
        <authorList>
            <consortium name="The Broad Institute Genomics Platform"/>
            <consortium name="The Broad Institute Genome Sequencing Center for Infectious Disease"/>
            <person name="Wu L."/>
            <person name="Ma J."/>
        </authorList>
    </citation>
    <scope>NUCLEOTIDE SEQUENCE [LARGE SCALE GENOMIC DNA]</scope>
    <source>
        <strain evidence="8 9">JCM 14736</strain>
    </source>
</reference>
<dbReference type="PROSITE" id="PS01313">
    <property type="entry name" value="LIPB"/>
    <property type="match status" value="1"/>
</dbReference>
<dbReference type="GO" id="GO:0016740">
    <property type="term" value="F:transferase activity"/>
    <property type="evidence" value="ECO:0007669"/>
    <property type="project" value="UniProtKB-KW"/>
</dbReference>
<keyword evidence="5" id="KW-0963">Cytoplasm</keyword>
<dbReference type="InterPro" id="IPR004143">
    <property type="entry name" value="BPL_LPL_catalytic"/>
</dbReference>
<evidence type="ECO:0000256" key="5">
    <source>
        <dbReference type="HAMAP-Rule" id="MF_00013"/>
    </source>
</evidence>
<dbReference type="Gene3D" id="3.30.930.10">
    <property type="entry name" value="Bira Bifunctional Protein, Domain 2"/>
    <property type="match status" value="1"/>
</dbReference>
<dbReference type="Proteomes" id="UP001500851">
    <property type="component" value="Unassembled WGS sequence"/>
</dbReference>
<dbReference type="PIRSF" id="PIRSF016262">
    <property type="entry name" value="LPLase"/>
    <property type="match status" value="1"/>
</dbReference>
<comment type="subcellular location">
    <subcellularLocation>
        <location evidence="5">Cytoplasm</location>
    </subcellularLocation>
</comment>
<dbReference type="Pfam" id="PF21948">
    <property type="entry name" value="LplA-B_cat"/>
    <property type="match status" value="1"/>
</dbReference>
<feature type="site" description="Lowers pKa of active site Cys" evidence="5">
    <location>
        <position position="146"/>
    </location>
</feature>
<evidence type="ECO:0000256" key="2">
    <source>
        <dbReference type="ARBA" id="ARBA00022679"/>
    </source>
</evidence>
<keyword evidence="3 5" id="KW-0012">Acyltransferase</keyword>